<reference evidence="1" key="1">
    <citation type="submission" date="2022-05" db="EMBL/GenBank/DDBJ databases">
        <authorList>
            <person name="Pankratov T."/>
        </authorList>
    </citation>
    <scope>NUCLEOTIDE SEQUENCE</scope>
    <source>
        <strain evidence="1">BP6-180914</strain>
    </source>
</reference>
<evidence type="ECO:0000313" key="2">
    <source>
        <dbReference type="Proteomes" id="UP001165667"/>
    </source>
</evidence>
<proteinExistence type="predicted"/>
<evidence type="ECO:0000313" key="1">
    <source>
        <dbReference type="EMBL" id="MCW6511940.1"/>
    </source>
</evidence>
<organism evidence="1 2">
    <name type="scientific">Lichenifustis flavocetrariae</name>
    <dbReference type="NCBI Taxonomy" id="2949735"/>
    <lineage>
        <taxon>Bacteria</taxon>
        <taxon>Pseudomonadati</taxon>
        <taxon>Pseudomonadota</taxon>
        <taxon>Alphaproteobacteria</taxon>
        <taxon>Hyphomicrobiales</taxon>
        <taxon>Lichenihabitantaceae</taxon>
        <taxon>Lichenifustis</taxon>
    </lineage>
</organism>
<name>A0AA41Z357_9HYPH</name>
<gene>
    <name evidence="1" type="ORF">M8523_28715</name>
</gene>
<accession>A0AA41Z357</accession>
<dbReference type="AlphaFoldDB" id="A0AA41Z357"/>
<dbReference type="Proteomes" id="UP001165667">
    <property type="component" value="Unassembled WGS sequence"/>
</dbReference>
<protein>
    <submittedName>
        <fullName evidence="1">Uncharacterized protein</fullName>
    </submittedName>
</protein>
<dbReference type="RefSeq" id="WP_282588316.1">
    <property type="nucleotide sequence ID" value="NZ_JAMOIM010000036.1"/>
</dbReference>
<sequence length="205" mass="22239">MIVALDLEISDHRYGDRLLKATWRLALIASVINPDLSASARDGVSTHGWAFEQFGTDVAILRTSRSSGRAGDVGVLIACSDSDRRVRLSLPTPIATSQTTGYGAITAFDQPRAPTNTVFRFTLNKPSEIVVSEKSGPKRDIAVTIGQMLLTKPRALDITVSLGTNPVPLTQLKVYRLFISLGPADIDAVERFIQSCGRPVVRPLH</sequence>
<comment type="caution">
    <text evidence="1">The sequence shown here is derived from an EMBL/GenBank/DDBJ whole genome shotgun (WGS) entry which is preliminary data.</text>
</comment>
<dbReference type="EMBL" id="JAMOIM010000036">
    <property type="protein sequence ID" value="MCW6511940.1"/>
    <property type="molecule type" value="Genomic_DNA"/>
</dbReference>
<keyword evidence="2" id="KW-1185">Reference proteome</keyword>